<evidence type="ECO:0000313" key="4">
    <source>
        <dbReference type="Proteomes" id="UP000008810"/>
    </source>
</evidence>
<reference evidence="2 3" key="1">
    <citation type="journal article" date="2010" name="Nature">
        <title>Genome sequencing and analysis of the model grass Brachypodium distachyon.</title>
        <authorList>
            <consortium name="International Brachypodium Initiative"/>
        </authorList>
    </citation>
    <scope>NUCLEOTIDE SEQUENCE [LARGE SCALE GENOMIC DNA]</scope>
    <source>
        <strain evidence="2 3">Bd21</strain>
    </source>
</reference>
<dbReference type="AlphaFoldDB" id="A0A2K2CL94"/>
<dbReference type="Proteomes" id="UP000008810">
    <property type="component" value="Chromosome 4"/>
</dbReference>
<organism evidence="2">
    <name type="scientific">Brachypodium distachyon</name>
    <name type="common">Purple false brome</name>
    <name type="synonym">Trachynia distachya</name>
    <dbReference type="NCBI Taxonomy" id="15368"/>
    <lineage>
        <taxon>Eukaryota</taxon>
        <taxon>Viridiplantae</taxon>
        <taxon>Streptophyta</taxon>
        <taxon>Embryophyta</taxon>
        <taxon>Tracheophyta</taxon>
        <taxon>Spermatophyta</taxon>
        <taxon>Magnoliopsida</taxon>
        <taxon>Liliopsida</taxon>
        <taxon>Poales</taxon>
        <taxon>Poaceae</taxon>
        <taxon>BOP clade</taxon>
        <taxon>Pooideae</taxon>
        <taxon>Stipodae</taxon>
        <taxon>Brachypodieae</taxon>
        <taxon>Brachypodium</taxon>
    </lineage>
</organism>
<dbReference type="EnsemblPlants" id="PNT62798">
    <property type="protein sequence ID" value="PNT62798"/>
    <property type="gene ID" value="BRADI_4g08441v3"/>
</dbReference>
<accession>A0A2K2CL94</accession>
<dbReference type="InParanoid" id="A0A2K2CL94"/>
<evidence type="ECO:0000313" key="2">
    <source>
        <dbReference type="EMBL" id="PNT62798.1"/>
    </source>
</evidence>
<evidence type="ECO:0000313" key="3">
    <source>
        <dbReference type="EnsemblPlants" id="PNT62798"/>
    </source>
</evidence>
<reference evidence="2" key="2">
    <citation type="submission" date="2017-06" db="EMBL/GenBank/DDBJ databases">
        <title>WGS assembly of Brachypodium distachyon.</title>
        <authorList>
            <consortium name="The International Brachypodium Initiative"/>
            <person name="Lucas S."/>
            <person name="Harmon-Smith M."/>
            <person name="Lail K."/>
            <person name="Tice H."/>
            <person name="Grimwood J."/>
            <person name="Bruce D."/>
            <person name="Barry K."/>
            <person name="Shu S."/>
            <person name="Lindquist E."/>
            <person name="Wang M."/>
            <person name="Pitluck S."/>
            <person name="Vogel J.P."/>
            <person name="Garvin D.F."/>
            <person name="Mockler T.C."/>
            <person name="Schmutz J."/>
            <person name="Rokhsar D."/>
            <person name="Bevan M.W."/>
        </authorList>
    </citation>
    <scope>NUCLEOTIDE SEQUENCE</scope>
    <source>
        <strain evidence="2">Bd21</strain>
    </source>
</reference>
<keyword evidence="4" id="KW-1185">Reference proteome</keyword>
<feature type="region of interest" description="Disordered" evidence="1">
    <location>
        <begin position="37"/>
        <end position="57"/>
    </location>
</feature>
<name>A0A2K2CL94_BRADI</name>
<reference evidence="3" key="3">
    <citation type="submission" date="2018-08" db="UniProtKB">
        <authorList>
            <consortium name="EnsemblPlants"/>
        </authorList>
    </citation>
    <scope>IDENTIFICATION</scope>
    <source>
        <strain evidence="3">cv. Bd21</strain>
    </source>
</reference>
<evidence type="ECO:0000256" key="1">
    <source>
        <dbReference type="SAM" id="MobiDB-lite"/>
    </source>
</evidence>
<proteinExistence type="predicted"/>
<protein>
    <submittedName>
        <fullName evidence="2 3">Uncharacterized protein</fullName>
    </submittedName>
</protein>
<dbReference type="Gramene" id="PNT62798">
    <property type="protein sequence ID" value="PNT62798"/>
    <property type="gene ID" value="BRADI_4g08441v3"/>
</dbReference>
<gene>
    <name evidence="2" type="ORF">BRADI_4g08441v3</name>
</gene>
<sequence>MQTGRIISETCVGSRGRWPATGRGSLDMPAYDDRDDPVEGLSSYDGDQPNVGEKERSAHKRLALENVRPAMIQAGTMRIKSISGRSDSTIIAATEEYLMRMMEEMLILCLLWNNENKIYLEYISSRCINFCLVEIHRFLSRAGLRPKRLVNYG</sequence>
<dbReference type="EMBL" id="CM000883">
    <property type="protein sequence ID" value="PNT62798.1"/>
    <property type="molecule type" value="Genomic_DNA"/>
</dbReference>